<dbReference type="AlphaFoldDB" id="A0A813GY46"/>
<feature type="non-terminal residue" evidence="1">
    <location>
        <position position="120"/>
    </location>
</feature>
<sequence>AQLIGDGSRKLQVSLKHKRHSDEGHGMGVHSKPARAWDRVLILGGLGLVLLMLLESGKSYEFSVEYLLCYNIMCLRVPDLLGHWVIASIADMQVSPATATTAISMAYMGSMQQSCCCYCC</sequence>
<comment type="caution">
    <text evidence="1">The sequence shown here is derived from an EMBL/GenBank/DDBJ whole genome shotgun (WGS) entry which is preliminary data.</text>
</comment>
<organism evidence="1 2">
    <name type="scientific">Polarella glacialis</name>
    <name type="common">Dinoflagellate</name>
    <dbReference type="NCBI Taxonomy" id="89957"/>
    <lineage>
        <taxon>Eukaryota</taxon>
        <taxon>Sar</taxon>
        <taxon>Alveolata</taxon>
        <taxon>Dinophyceae</taxon>
        <taxon>Suessiales</taxon>
        <taxon>Suessiaceae</taxon>
        <taxon>Polarella</taxon>
    </lineage>
</organism>
<reference evidence="1" key="1">
    <citation type="submission" date="2021-02" db="EMBL/GenBank/DDBJ databases">
        <authorList>
            <person name="Dougan E. K."/>
            <person name="Rhodes N."/>
            <person name="Thang M."/>
            <person name="Chan C."/>
        </authorList>
    </citation>
    <scope>NUCLEOTIDE SEQUENCE</scope>
</reference>
<evidence type="ECO:0000313" key="1">
    <source>
        <dbReference type="EMBL" id="CAE8630190.1"/>
    </source>
</evidence>
<dbReference type="Proteomes" id="UP000654075">
    <property type="component" value="Unassembled WGS sequence"/>
</dbReference>
<evidence type="ECO:0000313" key="2">
    <source>
        <dbReference type="Proteomes" id="UP000654075"/>
    </source>
</evidence>
<proteinExistence type="predicted"/>
<accession>A0A813GY46</accession>
<name>A0A813GY46_POLGL</name>
<dbReference type="EMBL" id="CAJNNV010029817">
    <property type="protein sequence ID" value="CAE8630190.1"/>
    <property type="molecule type" value="Genomic_DNA"/>
</dbReference>
<keyword evidence="2" id="KW-1185">Reference proteome</keyword>
<protein>
    <submittedName>
        <fullName evidence="1">Uncharacterized protein</fullName>
    </submittedName>
</protein>
<gene>
    <name evidence="1" type="ORF">PGLA1383_LOCUS46581</name>
</gene>